<accession>I8HZC7</accession>
<dbReference type="STRING" id="1172194.WQQ_25180"/>
<comment type="similarity">
    <text evidence="9">Belongs to the KdpA family.</text>
</comment>
<dbReference type="PANTHER" id="PTHR30607:SF2">
    <property type="entry name" value="POTASSIUM-TRANSPORTING ATPASE POTASSIUM-BINDING SUBUNIT"/>
    <property type="match status" value="1"/>
</dbReference>
<comment type="subunit">
    <text evidence="9">The system is composed of three essential subunits: KdpA, KdpB and KdpC.</text>
</comment>
<feature type="transmembrane region" description="Helical" evidence="9">
    <location>
        <begin position="131"/>
        <end position="153"/>
    </location>
</feature>
<dbReference type="GO" id="GO:0005886">
    <property type="term" value="C:plasma membrane"/>
    <property type="evidence" value="ECO:0007669"/>
    <property type="project" value="UniProtKB-SubCell"/>
</dbReference>
<protein>
    <recommendedName>
        <fullName evidence="9">Potassium-transporting ATPase potassium-binding subunit</fullName>
    </recommendedName>
    <alternativeName>
        <fullName evidence="9">ATP phosphohydrolase [potassium-transporting] A chain</fullName>
    </alternativeName>
    <alternativeName>
        <fullName evidence="9">Potassium-binding and translocating subunit A</fullName>
    </alternativeName>
    <alternativeName>
        <fullName evidence="9">Potassium-translocating ATPase A chain</fullName>
    </alternativeName>
</protein>
<dbReference type="InterPro" id="IPR004623">
    <property type="entry name" value="KdpA"/>
</dbReference>
<dbReference type="Pfam" id="PF03814">
    <property type="entry name" value="KdpA"/>
    <property type="match status" value="1"/>
</dbReference>
<keyword evidence="6 9" id="KW-1133">Transmembrane helix</keyword>
<evidence type="ECO:0000256" key="7">
    <source>
        <dbReference type="ARBA" id="ARBA00023065"/>
    </source>
</evidence>
<reference evidence="10 11" key="1">
    <citation type="journal article" date="2012" name="J. Bacteriol.">
        <title>Genome Sequence of n-Alkane-Degrading Hydrocarboniphaga effusa Strain AP103T (ATCC BAA-332T).</title>
        <authorList>
            <person name="Chang H.K."/>
            <person name="Zylstra G.J."/>
            <person name="Chae J.C."/>
        </authorList>
    </citation>
    <scope>NUCLEOTIDE SEQUENCE [LARGE SCALE GENOMIC DNA]</scope>
    <source>
        <strain evidence="10 11">AP103</strain>
    </source>
</reference>
<feature type="transmembrane region" description="Helical" evidence="9">
    <location>
        <begin position="6"/>
        <end position="27"/>
    </location>
</feature>
<evidence type="ECO:0000313" key="10">
    <source>
        <dbReference type="EMBL" id="EIT68936.1"/>
    </source>
</evidence>
<evidence type="ECO:0000313" key="11">
    <source>
        <dbReference type="Proteomes" id="UP000003704"/>
    </source>
</evidence>
<comment type="subcellular location">
    <subcellularLocation>
        <location evidence="9">Cell membrane</location>
        <topology evidence="9">Multi-pass membrane protein</topology>
    </subcellularLocation>
</comment>
<feature type="transmembrane region" description="Helical" evidence="9">
    <location>
        <begin position="254"/>
        <end position="271"/>
    </location>
</feature>
<dbReference type="Proteomes" id="UP000003704">
    <property type="component" value="Unassembled WGS sequence"/>
</dbReference>
<keyword evidence="1 9" id="KW-0813">Transport</keyword>
<evidence type="ECO:0000256" key="6">
    <source>
        <dbReference type="ARBA" id="ARBA00022989"/>
    </source>
</evidence>
<evidence type="ECO:0000256" key="4">
    <source>
        <dbReference type="ARBA" id="ARBA00022692"/>
    </source>
</evidence>
<organism evidence="10 11">
    <name type="scientific">Hydrocarboniphaga effusa AP103</name>
    <dbReference type="NCBI Taxonomy" id="1172194"/>
    <lineage>
        <taxon>Bacteria</taxon>
        <taxon>Pseudomonadati</taxon>
        <taxon>Pseudomonadota</taxon>
        <taxon>Gammaproteobacteria</taxon>
        <taxon>Nevskiales</taxon>
        <taxon>Nevskiaceae</taxon>
        <taxon>Hydrocarboniphaga</taxon>
    </lineage>
</organism>
<comment type="caution">
    <text evidence="10">The sequence shown here is derived from an EMBL/GenBank/DDBJ whole genome shotgun (WGS) entry which is preliminary data.</text>
</comment>
<dbReference type="PATRIC" id="fig|1172194.4.peg.2433"/>
<feature type="transmembrane region" description="Helical" evidence="9">
    <location>
        <begin position="329"/>
        <end position="349"/>
    </location>
</feature>
<feature type="transmembrane region" description="Helical" evidence="9">
    <location>
        <begin position="356"/>
        <end position="375"/>
    </location>
</feature>
<proteinExistence type="inferred from homology"/>
<dbReference type="HAMAP" id="MF_00275">
    <property type="entry name" value="KdpA"/>
    <property type="match status" value="1"/>
</dbReference>
<feature type="transmembrane region" description="Helical" evidence="9">
    <location>
        <begin position="528"/>
        <end position="547"/>
    </location>
</feature>
<keyword evidence="5 9" id="KW-0630">Potassium</keyword>
<feature type="transmembrane region" description="Helical" evidence="9">
    <location>
        <begin position="421"/>
        <end position="449"/>
    </location>
</feature>
<evidence type="ECO:0000256" key="1">
    <source>
        <dbReference type="ARBA" id="ARBA00022448"/>
    </source>
</evidence>
<keyword evidence="7 9" id="KW-0406">Ion transport</keyword>
<dbReference type="RefSeq" id="WP_007185461.1">
    <property type="nucleotide sequence ID" value="NZ_AKGD01000002.1"/>
</dbReference>
<name>I8HZC7_9GAMM</name>
<dbReference type="OrthoDB" id="9763796at2"/>
<dbReference type="AlphaFoldDB" id="I8HZC7"/>
<feature type="transmembrane region" description="Helical" evidence="9">
    <location>
        <begin position="381"/>
        <end position="400"/>
    </location>
</feature>
<feature type="transmembrane region" description="Helical" evidence="9">
    <location>
        <begin position="174"/>
        <end position="195"/>
    </location>
</feature>
<comment type="function">
    <text evidence="9">Part of the high-affinity ATP-driven potassium transport (or Kdp) system, which catalyzes the hydrolysis of ATP coupled with the electrogenic transport of potassium into the cytoplasm. This subunit binds the extracellular potassium ions and delivers the ions to the membrane domain of KdpB through an intramembrane tunnel.</text>
</comment>
<evidence type="ECO:0000256" key="8">
    <source>
        <dbReference type="ARBA" id="ARBA00023136"/>
    </source>
</evidence>
<feature type="transmembrane region" description="Helical" evidence="9">
    <location>
        <begin position="283"/>
        <end position="302"/>
    </location>
</feature>
<keyword evidence="3 9" id="KW-0633">Potassium transport</keyword>
<dbReference type="NCBIfam" id="TIGR00680">
    <property type="entry name" value="kdpA"/>
    <property type="match status" value="1"/>
</dbReference>
<feature type="transmembrane region" description="Helical" evidence="9">
    <location>
        <begin position="487"/>
        <end position="507"/>
    </location>
</feature>
<evidence type="ECO:0000256" key="5">
    <source>
        <dbReference type="ARBA" id="ARBA00022958"/>
    </source>
</evidence>
<keyword evidence="8 9" id="KW-0472">Membrane</keyword>
<dbReference type="PIRSF" id="PIRSF001294">
    <property type="entry name" value="K_ATPaseA"/>
    <property type="match status" value="1"/>
</dbReference>
<dbReference type="GO" id="GO:0008556">
    <property type="term" value="F:P-type potassium transmembrane transporter activity"/>
    <property type="evidence" value="ECO:0007669"/>
    <property type="project" value="InterPro"/>
</dbReference>
<dbReference type="GO" id="GO:0030955">
    <property type="term" value="F:potassium ion binding"/>
    <property type="evidence" value="ECO:0007669"/>
    <property type="project" value="UniProtKB-UniRule"/>
</dbReference>
<dbReference type="PANTHER" id="PTHR30607">
    <property type="entry name" value="POTASSIUM-TRANSPORTING ATPASE A CHAIN"/>
    <property type="match status" value="1"/>
</dbReference>
<dbReference type="EMBL" id="AKGD01000002">
    <property type="protein sequence ID" value="EIT68936.1"/>
    <property type="molecule type" value="Genomic_DNA"/>
</dbReference>
<sequence length="567" mass="59149">MNAPDLLQLLFYAAALLVLCPLAGRYLHAMLSPDRGGALALPERLVYGACGVDAQREQNWSEYARALLAVNGAGIALLFAILKFQNLLPLNPGGLPGLSWHLALNTAISFVTNTNWQSYGGESTMSMFSQAFGLTVQNFLSPATGIAVVLALVRGLVRRETSSVGNFYVDMTRAVLYVLLPLSIVFALLLVWQGVPQNLVASVSASTLEGAQQTLVQGPVASQEAIKILGTNGGGYYNVNSAHPYENPTPLSNALQMLGILGLAGGLVFLFGRMASDRRQAWALFAAMLIPLMLAIGAGYWAESQGNPFAVASGVDPALANMEGKEVRFGTLSSVIYAVFTTAASCGAVNAMHDSFTALGGLVPMVMIQLGEVIFGGVGSGLYGMLVFALLTVFIAGLMVGRTPEYLGKKIEAREMKLAVFAALMPMPLGILVLGAFAIALPVGVAGLANPGPHGLSEMLYAYTSATGNNGSAFAGLTANTAFHDTLLGIAMLIGRFGPIVPILAIAGSLAAKKRIPPSAGTFPTHGAIFVALLIGVILIVGALTYFPTLALGPVAEHFSTLAGQQF</sequence>
<evidence type="ECO:0000256" key="3">
    <source>
        <dbReference type="ARBA" id="ARBA00022538"/>
    </source>
</evidence>
<evidence type="ECO:0000256" key="2">
    <source>
        <dbReference type="ARBA" id="ARBA00022475"/>
    </source>
</evidence>
<keyword evidence="2 9" id="KW-1003">Cell membrane</keyword>
<gene>
    <name evidence="9" type="primary">kdpA</name>
    <name evidence="10" type="ORF">WQQ_25180</name>
</gene>
<feature type="transmembrane region" description="Helical" evidence="9">
    <location>
        <begin position="63"/>
        <end position="82"/>
    </location>
</feature>
<keyword evidence="4 9" id="KW-0812">Transmembrane</keyword>
<keyword evidence="11" id="KW-1185">Reference proteome</keyword>
<evidence type="ECO:0000256" key="9">
    <source>
        <dbReference type="HAMAP-Rule" id="MF_00275"/>
    </source>
</evidence>